<dbReference type="PROSITE" id="PS00022">
    <property type="entry name" value="EGF_1"/>
    <property type="match status" value="3"/>
</dbReference>
<feature type="non-terminal residue" evidence="5">
    <location>
        <position position="1"/>
    </location>
</feature>
<dbReference type="InterPro" id="IPR000742">
    <property type="entry name" value="EGF"/>
</dbReference>
<dbReference type="InterPro" id="IPR036465">
    <property type="entry name" value="vWFA_dom_sf"/>
</dbReference>
<dbReference type="PROSITE" id="PS50026">
    <property type="entry name" value="EGF_3"/>
    <property type="match status" value="2"/>
</dbReference>
<dbReference type="InterPro" id="IPR002049">
    <property type="entry name" value="LE_dom"/>
</dbReference>
<keyword evidence="1" id="KW-1015">Disulfide bond</keyword>
<dbReference type="InterPro" id="IPR053295">
    <property type="entry name" value="Innate_immunity_reg"/>
</dbReference>
<dbReference type="PANTHER" id="PTHR47324">
    <property type="entry name" value="PROTEIN IRG-7-RELATED"/>
    <property type="match status" value="1"/>
</dbReference>
<keyword evidence="1" id="KW-0245">EGF-like domain</keyword>
<comment type="caution">
    <text evidence="5">The sequence shown here is derived from an EMBL/GenBank/DDBJ whole genome shotgun (WGS) entry which is preliminary data.</text>
</comment>
<dbReference type="Gene3D" id="2.10.25.10">
    <property type="entry name" value="Laminin"/>
    <property type="match status" value="3"/>
</dbReference>
<evidence type="ECO:0000256" key="2">
    <source>
        <dbReference type="SAM" id="MobiDB-lite"/>
    </source>
</evidence>
<feature type="disulfide bond" evidence="1">
    <location>
        <begin position="659"/>
        <end position="668"/>
    </location>
</feature>
<comment type="caution">
    <text evidence="1">Lacks conserved residue(s) required for the propagation of feature annotation.</text>
</comment>
<sequence length="1879" mass="205484">REMRILTAILLVAAVANAEVFFSATAHHEGVVAGVKKEHTEAFLLKEFRSIFGQKVNEVFIDSARTSSLDASSVLVDIVIAFEAEISRDEILRSIEDTPIRFMRLSEAHPRPPPPRSFSLSTSILDSSSSVVCSGHGIKLPNETCVCDNFWVGSQCDSLMCFGGVASDGRCSCPPGRFAEHCQPQTCMPPMNDNLSLKQRSIVIAVNLRNTMARDLQYMIPDLGSAMGDLVRDHPSTYDNFVLYTYLAFGDKIVDDVYVTSDITLLAQMMMQMAISKGNDRQPTLGALRKAINASPLIHPRSIIMLFADSLPSDSTDWAPTETDQTEEVLLIEQILAFGHRLVITLTDQPDSPLDPEDQDFESLDRVTNTVHGDLIHTAKTDIAQTTQYLTPLLHQSENVFIKSRFTCGQEMDTIVEIDKGITDYYVAFAGTNTVQLFASGTDGKESQITAKVLVQNFAVFKVSSSLTTIRVVTPTNSAPFCSFRVFVQSPDVTFVSFSNDENIDVGAATATQGALQQLTFFSSQPLRSHKIQMRDMNGNNLGTTKDLNMRPTTCAFTLKTVSDATCMAGPIHMKVWAVGDDGQRVFTRVIPAMCERPAAREPAPWVCLNGGTVVPTATGGQACQCARLFDGAHCETPQCHNGASRNQFPVDGAPLCLCQIGWAGRHCETLADCPESAESDFALADRQFVLVIQVTYSQNFIFDDLIAALGKITTTYGSYVLVTYNRASSSGQPYDNIARYEFSTVQGMIDQLNTVKYVFAAADEQPIAKAVARALGNKTNRNDAVVFVITDTTDLSTDADIIDMKQATTQAGAPLHIIRTKQFGDTCPVFDDKKIISFARETGGVYVDACAKGSNNAEVTQTITSLASHPTSTQLVDAQLHFYEDCKDLSFVLPYRANDDAGLFVRIVSQSTLDTVVTAGRFDADLSEDTTDSPVIFTDLPTTKKLSMNTVHEWSLPIDIGDLGIDRFQATVTVKSGGGCGVYLYAHSLDSLWYSYGEMERDTKSRSADFAQATFPRIHIQPEEESNLTPGADFFVYDLMGNQTYESSAGELRGNCSYEVLYPNAMSCPVHDGSYIVQSTISRMNTLVKRTWFAYCGLKVNQNCVNGDWDVTGTMCECNPNYEGDYCEVPKCVHGVADNSVCACEKMYTGTFCEYAMCDALDFWTCADERARDFRSVTFIMELTNNAITANLMFQPSIADVVNSIDSGSTKQFNLITYDDFDVSFAASSSVASQFISEFTKIIDPSNHKQILPANTVAFTAIDQAMQLNVAQPNLIVAFVSASSAFKQDEFNRMRNQHPGVQVNIIYVPTTADPMLPTASPYYLYEASTYMSGGRVIPSTQINTYFLPEVIKSMATENVLITAEGASDCTGNGYTATFDVESTGNRLVVLIMGSDVTPASTIVKFNGVVTEFNIRQELFADTSAYSFKIAPLWNYPKGQWSVTVKTSKGRCTVQARVASSVLQTEIGFVSDPHNDYVNDLPFSGNADKDHESTRFALTIPSDKPSYVTFTKASLYDFDFTSGKRTKKTDVSIGLRDYGGISSVNPGCAYQFISEPFTFPGTYTAIVVSGYDQYKEENIQRTFIVSNQQQVCNGGQFSVTGECICPEGFTGDACDQAACANGGSGSGSICVCTSGYTGPHCEEIISPNPTTTTKTTTIATTTVPTTPGQTQTAETGETETTVPTTTTIPTTTKTIPICYPDATSYNIAMFIENSKMTYNVPEAATNVILGLAAQYHLGVDLTRSRTLFMMNGVNKEYFYGGTQQSDDDITKARDAIEDSLDGTNMNQFALGNALNKFMNESMSDFVETKPFAVVFSGIASTDDATAYVQELKDLDYNFVGIAYTDDSERYLKTIMTDVYRFTNDVNAAANFIVKATCAV</sequence>
<organism evidence="5 6">
    <name type="scientific">Pristionchus fissidentatus</name>
    <dbReference type="NCBI Taxonomy" id="1538716"/>
    <lineage>
        <taxon>Eukaryota</taxon>
        <taxon>Metazoa</taxon>
        <taxon>Ecdysozoa</taxon>
        <taxon>Nematoda</taxon>
        <taxon>Chromadorea</taxon>
        <taxon>Rhabditida</taxon>
        <taxon>Rhabditina</taxon>
        <taxon>Diplogasteromorpha</taxon>
        <taxon>Diplogasteroidea</taxon>
        <taxon>Neodiplogasteridae</taxon>
        <taxon>Pristionchus</taxon>
    </lineage>
</organism>
<evidence type="ECO:0000313" key="5">
    <source>
        <dbReference type="EMBL" id="GMT33194.1"/>
    </source>
</evidence>
<dbReference type="Proteomes" id="UP001432322">
    <property type="component" value="Unassembled WGS sequence"/>
</dbReference>
<evidence type="ECO:0000256" key="3">
    <source>
        <dbReference type="SAM" id="SignalP"/>
    </source>
</evidence>
<evidence type="ECO:0000259" key="4">
    <source>
        <dbReference type="PROSITE" id="PS50026"/>
    </source>
</evidence>
<gene>
    <name evidence="5" type="ORF">PFISCL1PPCAC_24491</name>
</gene>
<evidence type="ECO:0000256" key="1">
    <source>
        <dbReference type="PROSITE-ProRule" id="PRU00076"/>
    </source>
</evidence>
<reference evidence="5" key="1">
    <citation type="submission" date="2023-10" db="EMBL/GenBank/DDBJ databases">
        <title>Genome assembly of Pristionchus species.</title>
        <authorList>
            <person name="Yoshida K."/>
            <person name="Sommer R.J."/>
        </authorList>
    </citation>
    <scope>NUCLEOTIDE SEQUENCE</scope>
    <source>
        <strain evidence="5">RS5133</strain>
    </source>
</reference>
<feature type="region of interest" description="Disordered" evidence="2">
    <location>
        <begin position="1661"/>
        <end position="1687"/>
    </location>
</feature>
<dbReference type="PROSITE" id="PS01186">
    <property type="entry name" value="EGF_2"/>
    <property type="match status" value="2"/>
</dbReference>
<feature type="domain" description="EGF-like" evidence="4">
    <location>
        <begin position="631"/>
        <end position="669"/>
    </location>
</feature>
<feature type="disulfide bond" evidence="1">
    <location>
        <begin position="640"/>
        <end position="657"/>
    </location>
</feature>
<protein>
    <recommendedName>
        <fullName evidence="4">EGF-like domain-containing protein</fullName>
    </recommendedName>
</protein>
<feature type="chain" id="PRO_5043842947" description="EGF-like domain-containing protein" evidence="3">
    <location>
        <begin position="19"/>
        <end position="1879"/>
    </location>
</feature>
<feature type="signal peptide" evidence="3">
    <location>
        <begin position="1"/>
        <end position="18"/>
    </location>
</feature>
<keyword evidence="3" id="KW-0732">Signal</keyword>
<dbReference type="SUPFAM" id="SSF53300">
    <property type="entry name" value="vWA-like"/>
    <property type="match status" value="1"/>
</dbReference>
<evidence type="ECO:0000313" key="6">
    <source>
        <dbReference type="Proteomes" id="UP001432322"/>
    </source>
</evidence>
<dbReference type="EMBL" id="BTSY01000006">
    <property type="protein sequence ID" value="GMT33194.1"/>
    <property type="molecule type" value="Genomic_DNA"/>
</dbReference>
<dbReference type="CDD" id="cd00055">
    <property type="entry name" value="EGF_Lam"/>
    <property type="match status" value="1"/>
</dbReference>
<dbReference type="SMART" id="SM00181">
    <property type="entry name" value="EGF"/>
    <property type="match status" value="4"/>
</dbReference>
<keyword evidence="6" id="KW-1185">Reference proteome</keyword>
<feature type="non-terminal residue" evidence="5">
    <location>
        <position position="1879"/>
    </location>
</feature>
<proteinExistence type="predicted"/>
<feature type="domain" description="EGF-like" evidence="4">
    <location>
        <begin position="1610"/>
        <end position="1642"/>
    </location>
</feature>
<accession>A0AAV5WR68</accession>
<feature type="disulfide bond" evidence="1">
    <location>
        <begin position="1632"/>
        <end position="1641"/>
    </location>
</feature>
<name>A0AAV5WR68_9BILA</name>
<dbReference type="PANTHER" id="PTHR47324:SF3">
    <property type="entry name" value="EGF-LIKE DOMAIN-CONTAINING PROTEIN"/>
    <property type="match status" value="1"/>
</dbReference>